<gene>
    <name evidence="1" type="ORF">SHKM778_03110</name>
</gene>
<dbReference type="EMBL" id="AP035768">
    <property type="protein sequence ID" value="BFO13923.1"/>
    <property type="molecule type" value="Genomic_DNA"/>
</dbReference>
<dbReference type="AlphaFoldDB" id="A0AAT9H964"/>
<sequence>MAHAFVLVEQGQLGAGVGAFAADDDAGAVRVSGEVDQAGQLGDLGADARGAVLFQGGVPDLVG</sequence>
<name>A0AAT9H964_9ACTN</name>
<reference evidence="1" key="1">
    <citation type="submission" date="2024-06" db="EMBL/GenBank/DDBJ databases">
        <authorList>
            <consortium name="consrtm"/>
            <person name="Uemura M."/>
            <person name="Terahara T."/>
        </authorList>
    </citation>
    <scope>NUCLEOTIDE SEQUENCE</scope>
    <source>
        <strain evidence="1">KM77-8</strain>
    </source>
</reference>
<accession>A0AAT9H964</accession>
<organism evidence="1">
    <name type="scientific">Streptomyces haneummycinicus</name>
    <dbReference type="NCBI Taxonomy" id="3074435"/>
    <lineage>
        <taxon>Bacteria</taxon>
        <taxon>Bacillati</taxon>
        <taxon>Actinomycetota</taxon>
        <taxon>Actinomycetes</taxon>
        <taxon>Kitasatosporales</taxon>
        <taxon>Streptomycetaceae</taxon>
        <taxon>Streptomyces</taxon>
    </lineage>
</organism>
<proteinExistence type="predicted"/>
<reference evidence="1" key="2">
    <citation type="submission" date="2024-07" db="EMBL/GenBank/DDBJ databases">
        <title>Streptomyces haneummycinica sp. nov., a new antibiotic-producing actinobacterium isolated from marine sediment.</title>
        <authorList>
            <person name="Uemura M."/>
            <person name="Hamada M."/>
            <person name="Hirano S."/>
            <person name="Kobayashi K."/>
            <person name="Ohshiro T."/>
            <person name="Kobayashi T."/>
            <person name="Terahara T."/>
        </authorList>
    </citation>
    <scope>NUCLEOTIDE SEQUENCE</scope>
    <source>
        <strain evidence="1">KM77-8</strain>
    </source>
</reference>
<evidence type="ECO:0000313" key="1">
    <source>
        <dbReference type="EMBL" id="BFO13923.1"/>
    </source>
</evidence>
<protein>
    <submittedName>
        <fullName evidence="1">Uncharacterized protein</fullName>
    </submittedName>
</protein>